<sequence>MMSLLAVDIGSVEAAEGTRVKSLETLHEALTYAVRVDLDRDDFHKLFVLAVRVLELDQDATARIVKASRPTISRWISGRAVPHRVGRSSVFRELRKVAADKLKQHSALGAAAPA</sequence>
<organism evidence="1 2">
    <name type="scientific">Mycobacterium servetii</name>
    <dbReference type="NCBI Taxonomy" id="3237418"/>
    <lineage>
        <taxon>Bacteria</taxon>
        <taxon>Bacillati</taxon>
        <taxon>Actinomycetota</taxon>
        <taxon>Actinomycetes</taxon>
        <taxon>Mycobacteriales</taxon>
        <taxon>Mycobacteriaceae</taxon>
        <taxon>Mycobacterium</taxon>
    </lineage>
</organism>
<evidence type="ECO:0008006" key="3">
    <source>
        <dbReference type="Google" id="ProtNLM"/>
    </source>
</evidence>
<reference evidence="1 2" key="1">
    <citation type="submission" date="2024-08" db="EMBL/GenBank/DDBJ databases">
        <title>Mycobacterium servetensis sp. nov., a novel rapid-growing mycobacterial species recovered from a human patient in Zaragoza, Spain.</title>
        <authorList>
            <person name="Tristancho-Baro A.I."/>
            <person name="Buenestado-Serrano S."/>
            <person name="Garcia De Viedma D."/>
            <person name="Milagro-Beamonte A."/>
            <person name="Burillo N."/>
            <person name="Sanz S."/>
            <person name="Lopez-Calleja A.I."/>
            <person name="Penas-Utrilla D."/>
            <person name="Guardingo M."/>
            <person name="Garcia M.J."/>
            <person name="Vinuelas-Bayon J."/>
        </authorList>
    </citation>
    <scope>NUCLEOTIDE SEQUENCE [LARGE SCALE GENOMIC DNA]</scope>
    <source>
        <strain evidence="2">HUMS_12744610</strain>
    </source>
</reference>
<accession>A0ABV4BZU0</accession>
<comment type="caution">
    <text evidence="1">The sequence shown here is derived from an EMBL/GenBank/DDBJ whole genome shotgun (WGS) entry which is preliminary data.</text>
</comment>
<dbReference type="RefSeq" id="WP_369737689.1">
    <property type="nucleotide sequence ID" value="NZ_JBGEDP010000001.1"/>
</dbReference>
<evidence type="ECO:0000313" key="1">
    <source>
        <dbReference type="EMBL" id="MEY8015262.1"/>
    </source>
</evidence>
<dbReference type="Proteomes" id="UP001564760">
    <property type="component" value="Unassembled WGS sequence"/>
</dbReference>
<name>A0ABV4BZU0_9MYCO</name>
<keyword evidence="2" id="KW-1185">Reference proteome</keyword>
<proteinExistence type="predicted"/>
<gene>
    <name evidence="1" type="ORF">AB8998_09670</name>
</gene>
<protein>
    <recommendedName>
        <fullName evidence="3">Helix-turn-helix domain-containing protein</fullName>
    </recommendedName>
</protein>
<evidence type="ECO:0000313" key="2">
    <source>
        <dbReference type="Proteomes" id="UP001564760"/>
    </source>
</evidence>
<dbReference type="EMBL" id="JBGEDP010000001">
    <property type="protein sequence ID" value="MEY8015262.1"/>
    <property type="molecule type" value="Genomic_DNA"/>
</dbReference>